<protein>
    <recommendedName>
        <fullName evidence="8">C2H2-type domain-containing protein</fullName>
    </recommendedName>
</protein>
<evidence type="ECO:0000256" key="5">
    <source>
        <dbReference type="ARBA" id="ARBA00022833"/>
    </source>
</evidence>
<dbReference type="PROSITE" id="PS50157">
    <property type="entry name" value="ZINC_FINGER_C2H2_2"/>
    <property type="match status" value="2"/>
</dbReference>
<evidence type="ECO:0000256" key="2">
    <source>
        <dbReference type="ARBA" id="ARBA00022723"/>
    </source>
</evidence>
<dbReference type="Proteomes" id="UP001642483">
    <property type="component" value="Unassembled WGS sequence"/>
</dbReference>
<comment type="subcellular location">
    <subcellularLocation>
        <location evidence="1">Nucleus</location>
    </subcellularLocation>
</comment>
<dbReference type="SUPFAM" id="SSF57667">
    <property type="entry name" value="beta-beta-alpha zinc fingers"/>
    <property type="match status" value="1"/>
</dbReference>
<keyword evidence="2" id="KW-0479">Metal-binding</keyword>
<keyword evidence="6" id="KW-0539">Nucleus</keyword>
<evidence type="ECO:0000259" key="8">
    <source>
        <dbReference type="PROSITE" id="PS50157"/>
    </source>
</evidence>
<evidence type="ECO:0000256" key="7">
    <source>
        <dbReference type="PROSITE-ProRule" id="PRU00042"/>
    </source>
</evidence>
<evidence type="ECO:0000313" key="10">
    <source>
        <dbReference type="Proteomes" id="UP001642483"/>
    </source>
</evidence>
<evidence type="ECO:0000256" key="1">
    <source>
        <dbReference type="ARBA" id="ARBA00004123"/>
    </source>
</evidence>
<dbReference type="InterPro" id="IPR013087">
    <property type="entry name" value="Znf_C2H2_type"/>
</dbReference>
<organism evidence="9 10">
    <name type="scientific">Clavelina lepadiformis</name>
    <name type="common">Light-bulb sea squirt</name>
    <name type="synonym">Ascidia lepadiformis</name>
    <dbReference type="NCBI Taxonomy" id="159417"/>
    <lineage>
        <taxon>Eukaryota</taxon>
        <taxon>Metazoa</taxon>
        <taxon>Chordata</taxon>
        <taxon>Tunicata</taxon>
        <taxon>Ascidiacea</taxon>
        <taxon>Aplousobranchia</taxon>
        <taxon>Clavelinidae</taxon>
        <taxon>Clavelina</taxon>
    </lineage>
</organism>
<dbReference type="EMBL" id="CAWYQH010000119">
    <property type="protein sequence ID" value="CAK8691518.1"/>
    <property type="molecule type" value="Genomic_DNA"/>
</dbReference>
<keyword evidence="3" id="KW-0677">Repeat</keyword>
<gene>
    <name evidence="9" type="ORF">CVLEPA_LOCUS24284</name>
</gene>
<dbReference type="InterPro" id="IPR036236">
    <property type="entry name" value="Znf_C2H2_sf"/>
</dbReference>
<dbReference type="PANTHER" id="PTHR16515">
    <property type="entry name" value="PR DOMAIN ZINC FINGER PROTEIN"/>
    <property type="match status" value="1"/>
</dbReference>
<accession>A0ABP0GKJ8</accession>
<name>A0ABP0GKJ8_CLALP</name>
<dbReference type="InterPro" id="IPR050331">
    <property type="entry name" value="Zinc_finger"/>
</dbReference>
<reference evidence="9 10" key="1">
    <citation type="submission" date="2024-02" db="EMBL/GenBank/DDBJ databases">
        <authorList>
            <person name="Daric V."/>
            <person name="Darras S."/>
        </authorList>
    </citation>
    <scope>NUCLEOTIDE SEQUENCE [LARGE SCALE GENOMIC DNA]</scope>
</reference>
<comment type="caution">
    <text evidence="9">The sequence shown here is derived from an EMBL/GenBank/DDBJ whole genome shotgun (WGS) entry which is preliminary data.</text>
</comment>
<evidence type="ECO:0000256" key="6">
    <source>
        <dbReference type="ARBA" id="ARBA00023242"/>
    </source>
</evidence>
<keyword evidence="4 7" id="KW-0863">Zinc-finger</keyword>
<keyword evidence="10" id="KW-1185">Reference proteome</keyword>
<sequence>MLNKIPSQSDIGVNATVKIVKPKRCIARNSNEESSDSEEMILNQSTAIERMNECKVGAKLPVVNNKEKHFSCNFCDKLFKWKQTLKDHLRTHTGERPYQCQVCQTSFIRNGNLQRHMRRLNY</sequence>
<feature type="domain" description="C2H2-type" evidence="8">
    <location>
        <begin position="70"/>
        <end position="97"/>
    </location>
</feature>
<dbReference type="PANTHER" id="PTHR16515:SF66">
    <property type="entry name" value="C2H2-TYPE DOMAIN-CONTAINING PROTEIN"/>
    <property type="match status" value="1"/>
</dbReference>
<dbReference type="Pfam" id="PF00096">
    <property type="entry name" value="zf-C2H2"/>
    <property type="match status" value="2"/>
</dbReference>
<evidence type="ECO:0000256" key="4">
    <source>
        <dbReference type="ARBA" id="ARBA00022771"/>
    </source>
</evidence>
<evidence type="ECO:0000256" key="3">
    <source>
        <dbReference type="ARBA" id="ARBA00022737"/>
    </source>
</evidence>
<dbReference type="PROSITE" id="PS00028">
    <property type="entry name" value="ZINC_FINGER_C2H2_1"/>
    <property type="match status" value="1"/>
</dbReference>
<proteinExistence type="predicted"/>
<keyword evidence="5" id="KW-0862">Zinc</keyword>
<evidence type="ECO:0000313" key="9">
    <source>
        <dbReference type="EMBL" id="CAK8691518.1"/>
    </source>
</evidence>
<feature type="domain" description="C2H2-type" evidence="8">
    <location>
        <begin position="98"/>
        <end position="122"/>
    </location>
</feature>
<dbReference type="Gene3D" id="3.30.160.60">
    <property type="entry name" value="Classic Zinc Finger"/>
    <property type="match status" value="2"/>
</dbReference>
<dbReference type="SMART" id="SM00355">
    <property type="entry name" value="ZnF_C2H2"/>
    <property type="match status" value="2"/>
</dbReference>